<dbReference type="AlphaFoldDB" id="A0A0C9VFM1"/>
<protein>
    <submittedName>
        <fullName evidence="1">Uncharacterized protein</fullName>
    </submittedName>
</protein>
<name>A0A0C9VFM1_SPHS4</name>
<sequence>MNKPYVISHPSFVVSRHCLMGPGTSPHYILPFLEALEGLRDTLSSTGPIKINLGNLVFPQPPEGVPFTPESVPYMRLESHSEEEKKQVAKITSRVINALHSVHILTPSRETPDVFVTLAGRPNTTLNIKPLAKLLRDFGGPTISKFKSAERIKLDLGSFEIREIEVRKVHWYSFTSEIDKPVLRIRL</sequence>
<dbReference type="HOGENOM" id="CLU_1262218_0_0_1"/>
<dbReference type="EMBL" id="KN837110">
    <property type="protein sequence ID" value="KIJ45789.1"/>
    <property type="molecule type" value="Genomic_DNA"/>
</dbReference>
<gene>
    <name evidence="1" type="ORF">M422DRAFT_29505</name>
</gene>
<evidence type="ECO:0000313" key="1">
    <source>
        <dbReference type="EMBL" id="KIJ45789.1"/>
    </source>
</evidence>
<dbReference type="Proteomes" id="UP000054279">
    <property type="component" value="Unassembled WGS sequence"/>
</dbReference>
<accession>A0A0C9VFM1</accession>
<proteinExistence type="predicted"/>
<evidence type="ECO:0000313" key="2">
    <source>
        <dbReference type="Proteomes" id="UP000054279"/>
    </source>
</evidence>
<keyword evidence="2" id="KW-1185">Reference proteome</keyword>
<organism evidence="1 2">
    <name type="scientific">Sphaerobolus stellatus (strain SS14)</name>
    <dbReference type="NCBI Taxonomy" id="990650"/>
    <lineage>
        <taxon>Eukaryota</taxon>
        <taxon>Fungi</taxon>
        <taxon>Dikarya</taxon>
        <taxon>Basidiomycota</taxon>
        <taxon>Agaricomycotina</taxon>
        <taxon>Agaricomycetes</taxon>
        <taxon>Phallomycetidae</taxon>
        <taxon>Geastrales</taxon>
        <taxon>Sphaerobolaceae</taxon>
        <taxon>Sphaerobolus</taxon>
    </lineage>
</organism>
<reference evidence="1 2" key="1">
    <citation type="submission" date="2014-06" db="EMBL/GenBank/DDBJ databases">
        <title>Evolutionary Origins and Diversification of the Mycorrhizal Mutualists.</title>
        <authorList>
            <consortium name="DOE Joint Genome Institute"/>
            <consortium name="Mycorrhizal Genomics Consortium"/>
            <person name="Kohler A."/>
            <person name="Kuo A."/>
            <person name="Nagy L.G."/>
            <person name="Floudas D."/>
            <person name="Copeland A."/>
            <person name="Barry K.W."/>
            <person name="Cichocki N."/>
            <person name="Veneault-Fourrey C."/>
            <person name="LaButti K."/>
            <person name="Lindquist E.A."/>
            <person name="Lipzen A."/>
            <person name="Lundell T."/>
            <person name="Morin E."/>
            <person name="Murat C."/>
            <person name="Riley R."/>
            <person name="Ohm R."/>
            <person name="Sun H."/>
            <person name="Tunlid A."/>
            <person name="Henrissat B."/>
            <person name="Grigoriev I.V."/>
            <person name="Hibbett D.S."/>
            <person name="Martin F."/>
        </authorList>
    </citation>
    <scope>NUCLEOTIDE SEQUENCE [LARGE SCALE GENOMIC DNA]</scope>
    <source>
        <strain evidence="1 2">SS14</strain>
    </source>
</reference>